<feature type="compositionally biased region" description="Polar residues" evidence="1">
    <location>
        <begin position="106"/>
        <end position="125"/>
    </location>
</feature>
<gene>
    <name evidence="2" type="ORF">RHO25_006909</name>
</gene>
<name>A0ABZ0NRV7_CERBT</name>
<sequence length="341" mass="36793">MPTIHETAETFVNTSASMSEARERDSANGTFSATSSQFAGAPRNESPPPRGSTEDRRAETKPAPNTDYTLPYIARHGSFTPTVFEHEAEYYVREFDRRRQMEINALQSGLDSNNGATQRQESRSPAANGKNVIASAVPRGLRPGPPSKVKPMVLKSILKNRIEAPPQPTLTKSPNQIPRTPPAATRASLRYPPPPAARSPSQELLAATTASIPGARHPALPTNQSPSSTATSSSNTPKCRQHSEIASPNSSATSTPATSIHSTSDWPPPGWTTHHNNFQRPASDTPLSPKILPKSGGLSNIINSINRENLVICQHCVVLDIRNSETQQFGDIREMSAGKSN</sequence>
<dbReference type="GeneID" id="90644310"/>
<accession>A0ABZ0NRV7</accession>
<reference evidence="2 3" key="1">
    <citation type="submission" date="2023-09" db="EMBL/GenBank/DDBJ databases">
        <title>Complete-Gapless Cercospora beticola genome.</title>
        <authorList>
            <person name="Wyatt N.A."/>
            <person name="Spanner R.E."/>
            <person name="Bolton M.D."/>
        </authorList>
    </citation>
    <scope>NUCLEOTIDE SEQUENCE [LARGE SCALE GENOMIC DNA]</scope>
    <source>
        <strain evidence="2">Cb09-40</strain>
    </source>
</reference>
<dbReference type="Proteomes" id="UP001302367">
    <property type="component" value="Chromosome 4"/>
</dbReference>
<dbReference type="RefSeq" id="XP_065458926.1">
    <property type="nucleotide sequence ID" value="XM_065602854.1"/>
</dbReference>
<evidence type="ECO:0000256" key="1">
    <source>
        <dbReference type="SAM" id="MobiDB-lite"/>
    </source>
</evidence>
<organism evidence="2 3">
    <name type="scientific">Cercospora beticola</name>
    <name type="common">Sugarbeet leaf spot fungus</name>
    <dbReference type="NCBI Taxonomy" id="122368"/>
    <lineage>
        <taxon>Eukaryota</taxon>
        <taxon>Fungi</taxon>
        <taxon>Dikarya</taxon>
        <taxon>Ascomycota</taxon>
        <taxon>Pezizomycotina</taxon>
        <taxon>Dothideomycetes</taxon>
        <taxon>Dothideomycetidae</taxon>
        <taxon>Mycosphaerellales</taxon>
        <taxon>Mycosphaerellaceae</taxon>
        <taxon>Cercospora</taxon>
    </lineage>
</organism>
<feature type="compositionally biased region" description="Low complexity" evidence="1">
    <location>
        <begin position="245"/>
        <end position="264"/>
    </location>
</feature>
<evidence type="ECO:0000313" key="3">
    <source>
        <dbReference type="Proteomes" id="UP001302367"/>
    </source>
</evidence>
<evidence type="ECO:0000313" key="2">
    <source>
        <dbReference type="EMBL" id="WPB02275.1"/>
    </source>
</evidence>
<feature type="compositionally biased region" description="Polar residues" evidence="1">
    <location>
        <begin position="169"/>
        <end position="178"/>
    </location>
</feature>
<feature type="compositionally biased region" description="Polar residues" evidence="1">
    <location>
        <begin position="27"/>
        <end position="38"/>
    </location>
</feature>
<protein>
    <submittedName>
        <fullName evidence="2">Uncharacterized protein</fullName>
    </submittedName>
</protein>
<keyword evidence="3" id="KW-1185">Reference proteome</keyword>
<dbReference type="EMBL" id="CP134187">
    <property type="protein sequence ID" value="WPB02275.1"/>
    <property type="molecule type" value="Genomic_DNA"/>
</dbReference>
<feature type="compositionally biased region" description="Polar residues" evidence="1">
    <location>
        <begin position="273"/>
        <end position="286"/>
    </location>
</feature>
<feature type="compositionally biased region" description="Low complexity" evidence="1">
    <location>
        <begin position="221"/>
        <end position="237"/>
    </location>
</feature>
<feature type="region of interest" description="Disordered" evidence="1">
    <location>
        <begin position="1"/>
        <end position="70"/>
    </location>
</feature>
<feature type="region of interest" description="Disordered" evidence="1">
    <location>
        <begin position="106"/>
        <end position="149"/>
    </location>
</feature>
<proteinExistence type="predicted"/>
<feature type="region of interest" description="Disordered" evidence="1">
    <location>
        <begin position="161"/>
        <end position="291"/>
    </location>
</feature>